<comment type="subcellular location">
    <subcellularLocation>
        <location evidence="1">Membrane</location>
        <topology evidence="1">Multi-pass membrane protein</topology>
    </subcellularLocation>
</comment>
<dbReference type="Pfam" id="PF03661">
    <property type="entry name" value="TMEM33_Pom33"/>
    <property type="match status" value="1"/>
</dbReference>
<reference evidence="9 10" key="1">
    <citation type="submission" date="2024-06" db="EMBL/GenBank/DDBJ databases">
        <title>A chromosome-level genome assembly of beet webworm, Loxostege sticticalis.</title>
        <authorList>
            <person name="Zhang Y."/>
        </authorList>
    </citation>
    <scope>NUCLEOTIDE SEQUENCE [LARGE SCALE GENOMIC DNA]</scope>
    <source>
        <strain evidence="8">AQ026</strain>
        <strain evidence="7">AQ028</strain>
        <tissue evidence="7">Male pupae</tissue>
        <tissue evidence="8">Whole body</tissue>
    </source>
</reference>
<evidence type="ECO:0000313" key="7">
    <source>
        <dbReference type="EMBL" id="KAL0829535.1"/>
    </source>
</evidence>
<organism evidence="7 10">
    <name type="scientific">Loxostege sticticalis</name>
    <name type="common">Beet webworm moth</name>
    <dbReference type="NCBI Taxonomy" id="481309"/>
    <lineage>
        <taxon>Eukaryota</taxon>
        <taxon>Metazoa</taxon>
        <taxon>Ecdysozoa</taxon>
        <taxon>Arthropoda</taxon>
        <taxon>Hexapoda</taxon>
        <taxon>Insecta</taxon>
        <taxon>Pterygota</taxon>
        <taxon>Neoptera</taxon>
        <taxon>Endopterygota</taxon>
        <taxon>Lepidoptera</taxon>
        <taxon>Glossata</taxon>
        <taxon>Ditrysia</taxon>
        <taxon>Pyraloidea</taxon>
        <taxon>Crambidae</taxon>
        <taxon>Pyraustinae</taxon>
        <taxon>Loxostege</taxon>
    </lineage>
</organism>
<feature type="transmembrane region" description="Helical" evidence="6">
    <location>
        <begin position="31"/>
        <end position="52"/>
    </location>
</feature>
<dbReference type="AlphaFoldDB" id="A0ABD0SV19"/>
<proteinExistence type="inferred from homology"/>
<dbReference type="InterPro" id="IPR051645">
    <property type="entry name" value="PER33/POM33_regulator"/>
</dbReference>
<accession>A0ABD0SV19</accession>
<comment type="caution">
    <text evidence="7">The sequence shown here is derived from an EMBL/GenBank/DDBJ whole genome shotgun (WGS) entry which is preliminary data.</text>
</comment>
<dbReference type="PANTHER" id="PTHR12703">
    <property type="entry name" value="TRANSMEMBRANE PROTEIN 33"/>
    <property type="match status" value="1"/>
</dbReference>
<dbReference type="Proteomes" id="UP001549921">
    <property type="component" value="Unassembled WGS sequence"/>
</dbReference>
<feature type="transmembrane region" description="Helical" evidence="6">
    <location>
        <begin position="101"/>
        <end position="127"/>
    </location>
</feature>
<keyword evidence="5 6" id="KW-0472">Membrane</keyword>
<gene>
    <name evidence="8" type="ORF">ABMA27_002968</name>
    <name evidence="7" type="ORF">ABMA28_003051</name>
</gene>
<comment type="similarity">
    <text evidence="2">Belongs to the PER33/POM33 family.</text>
</comment>
<dbReference type="PANTHER" id="PTHR12703:SF4">
    <property type="entry name" value="TRANSMEMBRANE PROTEIN 33"/>
    <property type="match status" value="1"/>
</dbReference>
<dbReference type="EMBL" id="JBEDNZ010000014">
    <property type="protein sequence ID" value="KAL0829535.1"/>
    <property type="molecule type" value="Genomic_DNA"/>
</dbReference>
<dbReference type="Proteomes" id="UP001549920">
    <property type="component" value="Unassembled WGS sequence"/>
</dbReference>
<dbReference type="EMBL" id="JBEUOH010000014">
    <property type="protein sequence ID" value="KAL0879177.1"/>
    <property type="molecule type" value="Genomic_DNA"/>
</dbReference>
<keyword evidence="3 6" id="KW-0812">Transmembrane</keyword>
<evidence type="ECO:0000256" key="1">
    <source>
        <dbReference type="ARBA" id="ARBA00004141"/>
    </source>
</evidence>
<evidence type="ECO:0000313" key="8">
    <source>
        <dbReference type="EMBL" id="KAL0879177.1"/>
    </source>
</evidence>
<dbReference type="GO" id="GO:0016020">
    <property type="term" value="C:membrane"/>
    <property type="evidence" value="ECO:0007669"/>
    <property type="project" value="UniProtKB-SubCell"/>
</dbReference>
<evidence type="ECO:0008006" key="11">
    <source>
        <dbReference type="Google" id="ProtNLM"/>
    </source>
</evidence>
<evidence type="ECO:0000256" key="2">
    <source>
        <dbReference type="ARBA" id="ARBA00007322"/>
    </source>
</evidence>
<evidence type="ECO:0000256" key="3">
    <source>
        <dbReference type="ARBA" id="ARBA00022692"/>
    </source>
</evidence>
<evidence type="ECO:0000256" key="5">
    <source>
        <dbReference type="ARBA" id="ARBA00023136"/>
    </source>
</evidence>
<name>A0ABD0SV19_LOXSC</name>
<keyword evidence="4 6" id="KW-1133">Transmembrane helix</keyword>
<evidence type="ECO:0000256" key="6">
    <source>
        <dbReference type="SAM" id="Phobius"/>
    </source>
</evidence>
<evidence type="ECO:0000256" key="4">
    <source>
        <dbReference type="ARBA" id="ARBA00022989"/>
    </source>
</evidence>
<dbReference type="InterPro" id="IPR005344">
    <property type="entry name" value="TMEM33/Pom33"/>
</dbReference>
<feature type="transmembrane region" description="Helical" evidence="6">
    <location>
        <begin position="172"/>
        <end position="197"/>
    </location>
</feature>
<protein>
    <recommendedName>
        <fullName evidence="11">Krueppel homolog 2</fullName>
    </recommendedName>
</protein>
<keyword evidence="9" id="KW-1185">Reference proteome</keyword>
<evidence type="ECO:0000313" key="10">
    <source>
        <dbReference type="Proteomes" id="UP001549921"/>
    </source>
</evidence>
<sequence length="257" mass="28673">MAEQNPQAGDTGPPKGIPALKAHVAANKIDVALWGIRLLTVLCTIGYVLPLFNNPVSAFYKALLGNAATSALRLHQRIPAREISLSREFLARFFLEDSAHYLFYSLIFMNVAPNLLILTPIFLFALLHAASYSLTILDTLGQNSMWVARLLISLVEFQSRNILRAAALAEIVLFPLVALLALVGYCSLLTPFVYYYFVTWRYASRRNPYTRNTFHELRVLAERTAERPALPAPLRSGILSAVQLVCRMAPPMEPAQQ</sequence>
<evidence type="ECO:0000313" key="9">
    <source>
        <dbReference type="Proteomes" id="UP001549920"/>
    </source>
</evidence>